<proteinExistence type="predicted"/>
<name>A0A5S4YPT0_9BRAD</name>
<evidence type="ECO:0000313" key="2">
    <source>
        <dbReference type="EMBL" id="TYO65437.1"/>
    </source>
</evidence>
<accession>A0A5S4YPT0</accession>
<reference evidence="2 3" key="1">
    <citation type="submission" date="2019-08" db="EMBL/GenBank/DDBJ databases">
        <title>Bradyrhizobium hipponensis sp. nov., a rhizobium isolated from a Lupinus angustifolius root nodule in Tunisia.</title>
        <authorList>
            <person name="Off K."/>
            <person name="Rejili M."/>
            <person name="Mars M."/>
            <person name="Brachmann A."/>
            <person name="Marin M."/>
        </authorList>
    </citation>
    <scope>NUCLEOTIDE SEQUENCE [LARGE SCALE GENOMIC DNA]</scope>
    <source>
        <strain evidence="3">aSej3</strain>
    </source>
</reference>
<dbReference type="SUPFAM" id="SSF47413">
    <property type="entry name" value="lambda repressor-like DNA-binding domains"/>
    <property type="match status" value="1"/>
</dbReference>
<protein>
    <submittedName>
        <fullName evidence="2">Helix-turn-helix transcriptional regulator</fullName>
    </submittedName>
</protein>
<sequence>MTPSRNASRKFLTGEEVRAFRVSRDLTQTELADWLGLTPQAIGKYEIRGVTKATALAFAAINRGLQPFKPTKDDMSAVKVHDRMRLLRKEDS</sequence>
<dbReference type="Proteomes" id="UP000324797">
    <property type="component" value="Unassembled WGS sequence"/>
</dbReference>
<dbReference type="EMBL" id="VSTH01000051">
    <property type="protein sequence ID" value="TYO65437.1"/>
    <property type="molecule type" value="Genomic_DNA"/>
</dbReference>
<dbReference type="AlphaFoldDB" id="A0A5S4YPT0"/>
<dbReference type="InterPro" id="IPR010982">
    <property type="entry name" value="Lambda_DNA-bd_dom_sf"/>
</dbReference>
<dbReference type="PROSITE" id="PS50943">
    <property type="entry name" value="HTH_CROC1"/>
    <property type="match status" value="1"/>
</dbReference>
<dbReference type="Gene3D" id="1.10.260.40">
    <property type="entry name" value="lambda repressor-like DNA-binding domains"/>
    <property type="match status" value="1"/>
</dbReference>
<dbReference type="InterPro" id="IPR001387">
    <property type="entry name" value="Cro/C1-type_HTH"/>
</dbReference>
<evidence type="ECO:0000313" key="3">
    <source>
        <dbReference type="Proteomes" id="UP000324797"/>
    </source>
</evidence>
<dbReference type="GO" id="GO:0003677">
    <property type="term" value="F:DNA binding"/>
    <property type="evidence" value="ECO:0007669"/>
    <property type="project" value="InterPro"/>
</dbReference>
<keyword evidence="3" id="KW-1185">Reference proteome</keyword>
<feature type="domain" description="HTH cro/C1-type" evidence="1">
    <location>
        <begin position="17"/>
        <end position="46"/>
    </location>
</feature>
<organism evidence="2 3">
    <name type="scientific">Bradyrhizobium hipponense</name>
    <dbReference type="NCBI Taxonomy" id="2605638"/>
    <lineage>
        <taxon>Bacteria</taxon>
        <taxon>Pseudomonadati</taxon>
        <taxon>Pseudomonadota</taxon>
        <taxon>Alphaproteobacteria</taxon>
        <taxon>Hyphomicrobiales</taxon>
        <taxon>Nitrobacteraceae</taxon>
        <taxon>Bradyrhizobium</taxon>
    </lineage>
</organism>
<gene>
    <name evidence="2" type="ORF">FXV83_16000</name>
</gene>
<dbReference type="CDD" id="cd00093">
    <property type="entry name" value="HTH_XRE"/>
    <property type="match status" value="1"/>
</dbReference>
<dbReference type="RefSeq" id="WP_148740371.1">
    <property type="nucleotide sequence ID" value="NZ_VSTH01000051.1"/>
</dbReference>
<evidence type="ECO:0000259" key="1">
    <source>
        <dbReference type="PROSITE" id="PS50943"/>
    </source>
</evidence>
<comment type="caution">
    <text evidence="2">The sequence shown here is derived from an EMBL/GenBank/DDBJ whole genome shotgun (WGS) entry which is preliminary data.</text>
</comment>
<dbReference type="Pfam" id="PF01381">
    <property type="entry name" value="HTH_3"/>
    <property type="match status" value="1"/>
</dbReference>